<dbReference type="Proteomes" id="UP000315295">
    <property type="component" value="Unassembled WGS sequence"/>
</dbReference>
<dbReference type="EMBL" id="VIEB01000824">
    <property type="protein sequence ID" value="TQD80053.1"/>
    <property type="molecule type" value="Genomic_DNA"/>
</dbReference>
<accession>A0A540L0P2</accession>
<gene>
    <name evidence="1" type="ORF">C1H46_034385</name>
</gene>
<dbReference type="AlphaFoldDB" id="A0A540L0P2"/>
<sequence>MAVTLSSTNLVASHPLGSDLVDPLARVIDLMAWVSCATRSGDSALVRSDLLMDLVELTTAVKIGSCPVCRDELTCGSLLGVVCS</sequence>
<name>A0A540L0P2_MALBA</name>
<reference evidence="1 2" key="1">
    <citation type="journal article" date="2019" name="G3 (Bethesda)">
        <title>Sequencing of a Wild Apple (Malus baccata) Genome Unravels the Differences Between Cultivated and Wild Apple Species Regarding Disease Resistance and Cold Tolerance.</title>
        <authorList>
            <person name="Chen X."/>
        </authorList>
    </citation>
    <scope>NUCLEOTIDE SEQUENCE [LARGE SCALE GENOMIC DNA]</scope>
    <source>
        <strain evidence="2">cv. Shandingzi</strain>
        <tissue evidence="1">Leaves</tissue>
    </source>
</reference>
<comment type="caution">
    <text evidence="1">The sequence shown here is derived from an EMBL/GenBank/DDBJ whole genome shotgun (WGS) entry which is preliminary data.</text>
</comment>
<organism evidence="1 2">
    <name type="scientific">Malus baccata</name>
    <name type="common">Siberian crab apple</name>
    <name type="synonym">Pyrus baccata</name>
    <dbReference type="NCBI Taxonomy" id="106549"/>
    <lineage>
        <taxon>Eukaryota</taxon>
        <taxon>Viridiplantae</taxon>
        <taxon>Streptophyta</taxon>
        <taxon>Embryophyta</taxon>
        <taxon>Tracheophyta</taxon>
        <taxon>Spermatophyta</taxon>
        <taxon>Magnoliopsida</taxon>
        <taxon>eudicotyledons</taxon>
        <taxon>Gunneridae</taxon>
        <taxon>Pentapetalae</taxon>
        <taxon>rosids</taxon>
        <taxon>fabids</taxon>
        <taxon>Rosales</taxon>
        <taxon>Rosaceae</taxon>
        <taxon>Amygdaloideae</taxon>
        <taxon>Maleae</taxon>
        <taxon>Malus</taxon>
    </lineage>
</organism>
<keyword evidence="2" id="KW-1185">Reference proteome</keyword>
<proteinExistence type="predicted"/>
<evidence type="ECO:0000313" key="2">
    <source>
        <dbReference type="Proteomes" id="UP000315295"/>
    </source>
</evidence>
<protein>
    <submittedName>
        <fullName evidence="1">Uncharacterized protein</fullName>
    </submittedName>
</protein>
<evidence type="ECO:0000313" key="1">
    <source>
        <dbReference type="EMBL" id="TQD80053.1"/>
    </source>
</evidence>